<dbReference type="EMBL" id="JBIMZQ010000033">
    <property type="protein sequence ID" value="KAL3662162.1"/>
    <property type="molecule type" value="Genomic_DNA"/>
</dbReference>
<accession>A0ABD3F5P7</accession>
<evidence type="ECO:0000313" key="3">
    <source>
        <dbReference type="Proteomes" id="UP001632037"/>
    </source>
</evidence>
<reference evidence="2 3" key="1">
    <citation type="submission" date="2024-09" db="EMBL/GenBank/DDBJ databases">
        <title>Genome sequencing and assembly of Phytophthora oleae, isolate VK10A, causative agent of rot of olive drupes.</title>
        <authorList>
            <person name="Conti Taguali S."/>
            <person name="Riolo M."/>
            <person name="La Spada F."/>
            <person name="Cacciola S.O."/>
            <person name="Dionisio G."/>
        </authorList>
    </citation>
    <scope>NUCLEOTIDE SEQUENCE [LARGE SCALE GENOMIC DNA]</scope>
    <source>
        <strain evidence="2 3">VK10A</strain>
    </source>
</reference>
<evidence type="ECO:0008006" key="4">
    <source>
        <dbReference type="Google" id="ProtNLM"/>
    </source>
</evidence>
<gene>
    <name evidence="2" type="ORF">V7S43_012962</name>
</gene>
<evidence type="ECO:0000313" key="2">
    <source>
        <dbReference type="EMBL" id="KAL3662162.1"/>
    </source>
</evidence>
<protein>
    <recommendedName>
        <fullName evidence="4">RxLR effector protein</fullName>
    </recommendedName>
</protein>
<feature type="compositionally biased region" description="Basic and acidic residues" evidence="1">
    <location>
        <begin position="33"/>
        <end position="42"/>
    </location>
</feature>
<keyword evidence="3" id="KW-1185">Reference proteome</keyword>
<dbReference type="AlphaFoldDB" id="A0ABD3F5P7"/>
<sequence length="111" mass="12397">MLQSFIRHQPSLLVSGLLAAAVVVAFYTSNAKRLSDKKESSEKPPFLSPTSPSDSILGHTLDMVRNADRFLDWLLELSESRDGEPFLLQLLGRSDLLIDAVPEHHEQILKT</sequence>
<dbReference type="Proteomes" id="UP001632037">
    <property type="component" value="Unassembled WGS sequence"/>
</dbReference>
<evidence type="ECO:0000256" key="1">
    <source>
        <dbReference type="SAM" id="MobiDB-lite"/>
    </source>
</evidence>
<organism evidence="2 3">
    <name type="scientific">Phytophthora oleae</name>
    <dbReference type="NCBI Taxonomy" id="2107226"/>
    <lineage>
        <taxon>Eukaryota</taxon>
        <taxon>Sar</taxon>
        <taxon>Stramenopiles</taxon>
        <taxon>Oomycota</taxon>
        <taxon>Peronosporomycetes</taxon>
        <taxon>Peronosporales</taxon>
        <taxon>Peronosporaceae</taxon>
        <taxon>Phytophthora</taxon>
    </lineage>
</organism>
<feature type="region of interest" description="Disordered" evidence="1">
    <location>
        <begin position="32"/>
        <end position="55"/>
    </location>
</feature>
<proteinExistence type="predicted"/>
<comment type="caution">
    <text evidence="2">The sequence shown here is derived from an EMBL/GenBank/DDBJ whole genome shotgun (WGS) entry which is preliminary data.</text>
</comment>
<name>A0ABD3F5P7_9STRA</name>